<dbReference type="SUPFAM" id="SSF55144">
    <property type="entry name" value="LigT-like"/>
    <property type="match status" value="1"/>
</dbReference>
<dbReference type="InterPro" id="IPR009097">
    <property type="entry name" value="Cyclic_Pdiesterase"/>
</dbReference>
<proteinExistence type="predicted"/>
<dbReference type="OrthoDB" id="277832at2759"/>
<reference evidence="3" key="1">
    <citation type="submission" date="2021-06" db="EMBL/GenBank/DDBJ databases">
        <authorList>
            <person name="Kallberg Y."/>
            <person name="Tangrot J."/>
            <person name="Rosling A."/>
        </authorList>
    </citation>
    <scope>NUCLEOTIDE SEQUENCE</scope>
    <source>
        <strain evidence="3">CL551</strain>
    </source>
</reference>
<dbReference type="Proteomes" id="UP000789342">
    <property type="component" value="Unassembled WGS sequence"/>
</dbReference>
<accession>A0A9N8YRG1</accession>
<name>A0A9N8YRG1_9GLOM</name>
<dbReference type="InterPro" id="IPR019510">
    <property type="entry name" value="AKAP7-like_phosphoesterase"/>
</dbReference>
<dbReference type="EMBL" id="CAJVPV010000094">
    <property type="protein sequence ID" value="CAG8442332.1"/>
    <property type="molecule type" value="Genomic_DNA"/>
</dbReference>
<feature type="domain" description="A-kinase anchor protein 7-like phosphoesterase" evidence="2">
    <location>
        <begin position="56"/>
        <end position="224"/>
    </location>
</feature>
<evidence type="ECO:0000313" key="4">
    <source>
        <dbReference type="Proteomes" id="UP000789342"/>
    </source>
</evidence>
<dbReference type="PANTHER" id="PTHR15934:SF2">
    <property type="entry name" value="A-KINASE ANCHOR PROTEIN 7-LIKE PHOSPHOESTERASE DOMAIN-CONTAINING PROTEIN"/>
    <property type="match status" value="1"/>
</dbReference>
<dbReference type="AlphaFoldDB" id="A0A9N8YRG1"/>
<dbReference type="Gene3D" id="3.90.1140.10">
    <property type="entry name" value="Cyclic phosphodiesterase"/>
    <property type="match status" value="1"/>
</dbReference>
<protein>
    <submittedName>
        <fullName evidence="3">17154_t:CDS:1</fullName>
    </submittedName>
</protein>
<dbReference type="GO" id="GO:0005829">
    <property type="term" value="C:cytosol"/>
    <property type="evidence" value="ECO:0007669"/>
    <property type="project" value="TreeGrafter"/>
</dbReference>
<dbReference type="Pfam" id="PF10469">
    <property type="entry name" value="AKAP7_NLS"/>
    <property type="match status" value="1"/>
</dbReference>
<dbReference type="GO" id="GO:0034237">
    <property type="term" value="F:protein kinase A regulatory subunit binding"/>
    <property type="evidence" value="ECO:0007669"/>
    <property type="project" value="TreeGrafter"/>
</dbReference>
<evidence type="ECO:0000256" key="1">
    <source>
        <dbReference type="SAM" id="MobiDB-lite"/>
    </source>
</evidence>
<gene>
    <name evidence="3" type="ORF">AMORRO_LOCUS379</name>
</gene>
<organism evidence="3 4">
    <name type="scientific">Acaulospora morrowiae</name>
    <dbReference type="NCBI Taxonomy" id="94023"/>
    <lineage>
        <taxon>Eukaryota</taxon>
        <taxon>Fungi</taxon>
        <taxon>Fungi incertae sedis</taxon>
        <taxon>Mucoromycota</taxon>
        <taxon>Glomeromycotina</taxon>
        <taxon>Glomeromycetes</taxon>
        <taxon>Diversisporales</taxon>
        <taxon>Acaulosporaceae</taxon>
        <taxon>Acaulospora</taxon>
    </lineage>
</organism>
<dbReference type="InterPro" id="IPR052641">
    <property type="entry name" value="AKAP7_isoform_gamma"/>
</dbReference>
<evidence type="ECO:0000259" key="2">
    <source>
        <dbReference type="Pfam" id="PF10469"/>
    </source>
</evidence>
<evidence type="ECO:0000313" key="3">
    <source>
        <dbReference type="EMBL" id="CAG8442332.1"/>
    </source>
</evidence>
<feature type="region of interest" description="Disordered" evidence="1">
    <location>
        <begin position="1"/>
        <end position="25"/>
    </location>
</feature>
<dbReference type="PANTHER" id="PTHR15934">
    <property type="entry name" value="RNA 2',3'-CYCLIC PHOSPHODIESTERASE"/>
    <property type="match status" value="1"/>
</dbReference>
<sequence>MGDNDFPNFEDGQEETQGKSTEIDTEMPLDVRLISTTTSFAKSVNNKAIRPSRARPNYFLSVRLDSEEIREKFAEFSTHVNTKYPAYKRLLTEPRQFHVTLFVFHLKDANRIIHTKDCLLACQDILKETCPDGAPSLHFRGIDTFNENRVVYTFPEETTGLDLFTKLTYCLQEKFKSEGIVNTREEFKPHATLLKIRRPFTIRSQNSKNQVVKRIPSEVFEDFKGEARF</sequence>
<comment type="caution">
    <text evidence="3">The sequence shown here is derived from an EMBL/GenBank/DDBJ whole genome shotgun (WGS) entry which is preliminary data.</text>
</comment>
<dbReference type="GO" id="GO:0010738">
    <property type="term" value="P:regulation of protein kinase A signaling"/>
    <property type="evidence" value="ECO:0007669"/>
    <property type="project" value="TreeGrafter"/>
</dbReference>
<keyword evidence="4" id="KW-1185">Reference proteome</keyword>